<name>A0A4Y7VLC2_STAEP</name>
<gene>
    <name evidence="3" type="ORF">H3963_05705</name>
</gene>
<dbReference type="InterPro" id="IPR024455">
    <property type="entry name" value="Phage_capsid"/>
</dbReference>
<dbReference type="NCBIfam" id="TIGR01554">
    <property type="entry name" value="major_cap_HK97"/>
    <property type="match status" value="1"/>
</dbReference>
<dbReference type="SUPFAM" id="SSF56563">
    <property type="entry name" value="Major capsid protein gp5"/>
    <property type="match status" value="1"/>
</dbReference>
<dbReference type="KEGG" id="seps:DP17_2047"/>
<dbReference type="Proteomes" id="UP000648077">
    <property type="component" value="Unassembled WGS sequence"/>
</dbReference>
<organism evidence="3 4">
    <name type="scientific">Staphylococcus epidermidis</name>
    <dbReference type="NCBI Taxonomy" id="1282"/>
    <lineage>
        <taxon>Bacteria</taxon>
        <taxon>Bacillati</taxon>
        <taxon>Bacillota</taxon>
        <taxon>Bacilli</taxon>
        <taxon>Bacillales</taxon>
        <taxon>Staphylococcaceae</taxon>
        <taxon>Staphylococcus</taxon>
    </lineage>
</organism>
<protein>
    <submittedName>
        <fullName evidence="3">Phage major capsid protein</fullName>
    </submittedName>
</protein>
<evidence type="ECO:0000313" key="3">
    <source>
        <dbReference type="EMBL" id="MBF2229926.1"/>
    </source>
</evidence>
<evidence type="ECO:0000256" key="1">
    <source>
        <dbReference type="ARBA" id="ARBA00004328"/>
    </source>
</evidence>
<dbReference type="EMBL" id="JACGQI010000007">
    <property type="protein sequence ID" value="MBF2229926.1"/>
    <property type="molecule type" value="Genomic_DNA"/>
</dbReference>
<evidence type="ECO:0000313" key="4">
    <source>
        <dbReference type="Proteomes" id="UP000648077"/>
    </source>
</evidence>
<evidence type="ECO:0000259" key="2">
    <source>
        <dbReference type="Pfam" id="PF05065"/>
    </source>
</evidence>
<comment type="caution">
    <text evidence="3">The sequence shown here is derived from an EMBL/GenBank/DDBJ whole genome shotgun (WGS) entry which is preliminary data.</text>
</comment>
<dbReference type="InterPro" id="IPR054612">
    <property type="entry name" value="Phage_capsid-like_C"/>
</dbReference>
<dbReference type="Pfam" id="PF05065">
    <property type="entry name" value="Phage_capsid"/>
    <property type="match status" value="1"/>
</dbReference>
<proteinExistence type="predicted"/>
<reference evidence="3" key="1">
    <citation type="submission" date="2020-08" db="EMBL/GenBank/DDBJ databases">
        <title>Changes in the skin microbiome associated with squamous cell carcinoma in transplant recipients.</title>
        <authorList>
            <person name="Zaugg J."/>
            <person name="Krueger A."/>
            <person name="Lachner N."/>
        </authorList>
    </citation>
    <scope>NUCLEOTIDE SEQUENCE</scope>
    <source>
        <strain evidence="3">R5988</strain>
    </source>
</reference>
<dbReference type="AlphaFoldDB" id="A0A4Y7VLC2"/>
<comment type="subcellular location">
    <subcellularLocation>
        <location evidence="1">Virion</location>
    </subcellularLocation>
</comment>
<accession>A0A4Y7VLC2</accession>
<dbReference type="OrthoDB" id="2043141at2"/>
<sequence>MTIKFNKSEKFVNAKKAFVASLTNSELSEEKREEIVSDYVQALSDDVVTTIQNDVNTQIADNAVLVSRGQSTLTSEEVRYFNQVAQDGLFKEEKVLPVTFIDKVFENLVKEHPLLNAIGVTNMGAVTEIITVDPSGAAVWGDLFGDIKGQVNAAFSKKRFDILKLTAFGAIPKDMLDLGPKYIADYMEKLLGEVMATGLETGFLNGGGSTQHQPIGLTKDVADNGGVSDKTSSGTLTFEPGATVVNEIKEVKKALSKNAKGVSRKVDGKVTLVLNPSDVASVSATSTVLTANGTYVTVIPGNIEIVESEVMTEGKALFFVKGQYVAGAGGKASLQAYDEALAMEDARLYIIKQYANGLPLDNKAALVYDLNIATPKTTGRKNTSS</sequence>
<dbReference type="RefSeq" id="WP_002484575.1">
    <property type="nucleotide sequence ID" value="NZ_CAJUUW010000028.1"/>
</dbReference>
<feature type="domain" description="Phage capsid-like C-terminal" evidence="2">
    <location>
        <begin position="95"/>
        <end position="368"/>
    </location>
</feature>